<evidence type="ECO:0000256" key="1">
    <source>
        <dbReference type="ARBA" id="ARBA00022676"/>
    </source>
</evidence>
<dbReference type="KEGG" id="sna:Snas_1484"/>
<protein>
    <submittedName>
        <fullName evidence="4">Glycosyl transferase, WecB/TagA/CpsF family</fullName>
        <ecNumber evidence="4">2.4.1.187</ecNumber>
    </submittedName>
</protein>
<dbReference type="Proteomes" id="UP000000844">
    <property type="component" value="Chromosome"/>
</dbReference>
<dbReference type="InterPro" id="IPR004629">
    <property type="entry name" value="WecG_TagA_CpsF"/>
</dbReference>
<dbReference type="HOGENOM" id="CLU_063203_0_1_11"/>
<keyword evidence="1 4" id="KW-0328">Glycosyltransferase</keyword>
<dbReference type="AlphaFoldDB" id="D3PVD5"/>
<reference evidence="4 5" key="1">
    <citation type="journal article" date="2009" name="Stand. Genomic Sci.">
        <title>Complete genome sequence of Stackebrandtia nassauensis type strain (LLR-40K-21).</title>
        <authorList>
            <person name="Munk C."/>
            <person name="Lapidus A."/>
            <person name="Copeland A."/>
            <person name="Jando M."/>
            <person name="Mayilraj S."/>
            <person name="Glavina Del Rio T."/>
            <person name="Nolan M."/>
            <person name="Chen F."/>
            <person name="Lucas S."/>
            <person name="Tice H."/>
            <person name="Cheng J.F."/>
            <person name="Han C."/>
            <person name="Detter J.C."/>
            <person name="Bruce D."/>
            <person name="Goodwin L."/>
            <person name="Chain P."/>
            <person name="Pitluck S."/>
            <person name="Goker M."/>
            <person name="Ovchinikova G."/>
            <person name="Pati A."/>
            <person name="Ivanova N."/>
            <person name="Mavromatis K."/>
            <person name="Chen A."/>
            <person name="Palaniappan K."/>
            <person name="Land M."/>
            <person name="Hauser L."/>
            <person name="Chang Y.J."/>
            <person name="Jeffries C.D."/>
            <person name="Bristow J."/>
            <person name="Eisen J.A."/>
            <person name="Markowitz V."/>
            <person name="Hugenholtz P."/>
            <person name="Kyrpides N.C."/>
            <person name="Klenk H.P."/>
        </authorList>
    </citation>
    <scope>NUCLEOTIDE SEQUENCE [LARGE SCALE GENOMIC DNA]</scope>
    <source>
        <strain evidence="5">DSM 44728 / CIP 108903 / NRRL B-16338 / NBRC 102104 / LLR-40K-21</strain>
    </source>
</reference>
<dbReference type="NCBIfam" id="TIGR00696">
    <property type="entry name" value="wecG_tagA_cpsF"/>
    <property type="match status" value="1"/>
</dbReference>
<dbReference type="eggNOG" id="COG1922">
    <property type="taxonomic scope" value="Bacteria"/>
</dbReference>
<keyword evidence="3" id="KW-0812">Transmembrane</keyword>
<keyword evidence="3" id="KW-0472">Membrane</keyword>
<gene>
    <name evidence="4" type="ordered locus">Snas_1484</name>
</gene>
<organism evidence="4 5">
    <name type="scientific">Stackebrandtia nassauensis (strain DSM 44728 / CIP 108903 / NRRL B-16338 / NBRC 102104 / LLR-40K-21)</name>
    <dbReference type="NCBI Taxonomy" id="446470"/>
    <lineage>
        <taxon>Bacteria</taxon>
        <taxon>Bacillati</taxon>
        <taxon>Actinomycetota</taxon>
        <taxon>Actinomycetes</taxon>
        <taxon>Glycomycetales</taxon>
        <taxon>Glycomycetaceae</taxon>
        <taxon>Stackebrandtia</taxon>
    </lineage>
</organism>
<dbReference type="EMBL" id="CP001778">
    <property type="protein sequence ID" value="ADD41188.1"/>
    <property type="molecule type" value="Genomic_DNA"/>
</dbReference>
<sequence>MDVGGIRFDALTSGEVIDLVGEAWLAGRGGRIVTPNVDIVRQTRRVPEARAHVRGADLVVADGAPLIWASRLSGRPLPERVAGSDLVWSLSQAAAGHGRRVFLLGGDPVRDTAGQAAARLRERYPDLTVAGACSPPMGFDRDEAAMRSLVAELCEAKPDIVFVGLGFPKQERLIARLAPYLPAAWFLGCGAGIDFVAGAKRRAPHWMRRSGLEWLHRLGSEPRRLFVRYVLHDIPAACGLLLRSGATRLRR</sequence>
<dbReference type="CAZy" id="GT26">
    <property type="family name" value="Glycosyltransferase Family 26"/>
</dbReference>
<dbReference type="EC" id="2.4.1.187" evidence="4"/>
<evidence type="ECO:0000313" key="5">
    <source>
        <dbReference type="Proteomes" id="UP000000844"/>
    </source>
</evidence>
<name>D3PVD5_STANL</name>
<dbReference type="CDD" id="cd06533">
    <property type="entry name" value="Glyco_transf_WecG_TagA"/>
    <property type="match status" value="1"/>
</dbReference>
<dbReference type="RefSeq" id="WP_013016759.1">
    <property type="nucleotide sequence ID" value="NC_013947.1"/>
</dbReference>
<dbReference type="Pfam" id="PF03808">
    <property type="entry name" value="Glyco_tran_WecG"/>
    <property type="match status" value="1"/>
</dbReference>
<proteinExistence type="predicted"/>
<keyword evidence="2 4" id="KW-0808">Transferase</keyword>
<accession>D3PVD5</accession>
<feature type="transmembrane region" description="Helical" evidence="3">
    <location>
        <begin position="177"/>
        <end position="199"/>
    </location>
</feature>
<evidence type="ECO:0000313" key="4">
    <source>
        <dbReference type="EMBL" id="ADD41188.1"/>
    </source>
</evidence>
<dbReference type="GO" id="GO:0047244">
    <property type="term" value="F:N-acetylglucosaminyldiphosphoundecaprenol N-acetyl-beta-D-mannosaminyltransferase activity"/>
    <property type="evidence" value="ECO:0007669"/>
    <property type="project" value="UniProtKB-EC"/>
</dbReference>
<evidence type="ECO:0000256" key="3">
    <source>
        <dbReference type="SAM" id="Phobius"/>
    </source>
</evidence>
<dbReference type="STRING" id="446470.Snas_1484"/>
<evidence type="ECO:0000256" key="2">
    <source>
        <dbReference type="ARBA" id="ARBA00022679"/>
    </source>
</evidence>
<keyword evidence="5" id="KW-1185">Reference proteome</keyword>
<dbReference type="PANTHER" id="PTHR34136">
    <property type="match status" value="1"/>
</dbReference>
<dbReference type="PANTHER" id="PTHR34136:SF1">
    <property type="entry name" value="UDP-N-ACETYL-D-MANNOSAMINURONIC ACID TRANSFERASE"/>
    <property type="match status" value="1"/>
</dbReference>
<keyword evidence="3" id="KW-1133">Transmembrane helix</keyword>